<comment type="caution">
    <text evidence="1">The sequence shown here is derived from an EMBL/GenBank/DDBJ whole genome shotgun (WGS) entry which is preliminary data.</text>
</comment>
<protein>
    <submittedName>
        <fullName evidence="1">Uncharacterized protein</fullName>
    </submittedName>
</protein>
<reference evidence="1" key="1">
    <citation type="journal article" date="2014" name="Front. Microbiol.">
        <title>High frequency of phylogenetically diverse reductive dehalogenase-homologous genes in deep subseafloor sedimentary metagenomes.</title>
        <authorList>
            <person name="Kawai M."/>
            <person name="Futagami T."/>
            <person name="Toyoda A."/>
            <person name="Takaki Y."/>
            <person name="Nishi S."/>
            <person name="Hori S."/>
            <person name="Arai W."/>
            <person name="Tsubouchi T."/>
            <person name="Morono Y."/>
            <person name="Uchiyama I."/>
            <person name="Ito T."/>
            <person name="Fujiyama A."/>
            <person name="Inagaki F."/>
            <person name="Takami H."/>
        </authorList>
    </citation>
    <scope>NUCLEOTIDE SEQUENCE</scope>
    <source>
        <strain evidence="1">Expedition CK06-06</strain>
    </source>
</reference>
<organism evidence="1">
    <name type="scientific">marine sediment metagenome</name>
    <dbReference type="NCBI Taxonomy" id="412755"/>
    <lineage>
        <taxon>unclassified sequences</taxon>
        <taxon>metagenomes</taxon>
        <taxon>ecological metagenomes</taxon>
    </lineage>
</organism>
<sequence>MYLMKKEDVKIIESLDYDFYLNFFKEIKETYIPKDPPKYPSGKTEFLETIFKIEEDED</sequence>
<accession>X1GCK0</accession>
<proteinExistence type="predicted"/>
<evidence type="ECO:0000313" key="1">
    <source>
        <dbReference type="EMBL" id="GAH39329.1"/>
    </source>
</evidence>
<dbReference type="AlphaFoldDB" id="X1GCK0"/>
<dbReference type="EMBL" id="BARU01009612">
    <property type="protein sequence ID" value="GAH39329.1"/>
    <property type="molecule type" value="Genomic_DNA"/>
</dbReference>
<gene>
    <name evidence="1" type="ORF">S03H2_18518</name>
</gene>
<name>X1GCK0_9ZZZZ</name>